<evidence type="ECO:0000313" key="4">
    <source>
        <dbReference type="Proteomes" id="UP000664417"/>
    </source>
</evidence>
<gene>
    <name evidence="3" type="ORF">J3U88_33735</name>
</gene>
<comment type="caution">
    <text evidence="3">The sequence shown here is derived from an EMBL/GenBank/DDBJ whole genome shotgun (WGS) entry which is preliminary data.</text>
</comment>
<dbReference type="EMBL" id="JAFREP010000074">
    <property type="protein sequence ID" value="MBO1323478.1"/>
    <property type="molecule type" value="Genomic_DNA"/>
</dbReference>
<proteinExistence type="predicted"/>
<dbReference type="RefSeq" id="WP_207863631.1">
    <property type="nucleotide sequence ID" value="NZ_JAFREP010000074.1"/>
</dbReference>
<feature type="transmembrane region" description="Helical" evidence="1">
    <location>
        <begin position="21"/>
        <end position="43"/>
    </location>
</feature>
<feature type="domain" description="DUF418" evidence="2">
    <location>
        <begin position="49"/>
        <end position="133"/>
    </location>
</feature>
<protein>
    <submittedName>
        <fullName evidence="3">DUF418 domain-containing protein</fullName>
    </submittedName>
</protein>
<evidence type="ECO:0000313" key="3">
    <source>
        <dbReference type="EMBL" id="MBO1323478.1"/>
    </source>
</evidence>
<keyword evidence="1" id="KW-1133">Transmembrane helix</keyword>
<dbReference type="InterPro" id="IPR007349">
    <property type="entry name" value="DUF418"/>
</dbReference>
<feature type="transmembrane region" description="Helical" evidence="1">
    <location>
        <begin position="55"/>
        <end position="73"/>
    </location>
</feature>
<keyword evidence="4" id="KW-1185">Reference proteome</keyword>
<keyword evidence="1" id="KW-0812">Transmembrane</keyword>
<feature type="transmembrane region" description="Helical" evidence="1">
    <location>
        <begin position="115"/>
        <end position="137"/>
    </location>
</feature>
<reference evidence="3" key="1">
    <citation type="submission" date="2021-03" db="EMBL/GenBank/DDBJ databases">
        <authorList>
            <person name="Wang G."/>
        </authorList>
    </citation>
    <scope>NUCLEOTIDE SEQUENCE</scope>
    <source>
        <strain evidence="3">KCTC 12899</strain>
    </source>
</reference>
<dbReference type="AlphaFoldDB" id="A0A8J7U6C4"/>
<keyword evidence="1" id="KW-0472">Membrane</keyword>
<accession>A0A8J7U6C4</accession>
<evidence type="ECO:0000259" key="2">
    <source>
        <dbReference type="Pfam" id="PF04235"/>
    </source>
</evidence>
<dbReference type="Pfam" id="PF04235">
    <property type="entry name" value="DUF418"/>
    <property type="match status" value="1"/>
</dbReference>
<organism evidence="3 4">
    <name type="scientific">Acanthopleuribacter pedis</name>
    <dbReference type="NCBI Taxonomy" id="442870"/>
    <lineage>
        <taxon>Bacteria</taxon>
        <taxon>Pseudomonadati</taxon>
        <taxon>Acidobacteriota</taxon>
        <taxon>Holophagae</taxon>
        <taxon>Acanthopleuribacterales</taxon>
        <taxon>Acanthopleuribacteraceae</taxon>
        <taxon>Acanthopleuribacter</taxon>
    </lineage>
</organism>
<name>A0A8J7U6C4_9BACT</name>
<evidence type="ECO:0000256" key="1">
    <source>
        <dbReference type="SAM" id="Phobius"/>
    </source>
</evidence>
<feature type="transmembrane region" description="Helical" evidence="1">
    <location>
        <begin position="89"/>
        <end position="109"/>
    </location>
</feature>
<dbReference type="Proteomes" id="UP000664417">
    <property type="component" value="Unassembled WGS sequence"/>
</dbReference>
<sequence length="163" mass="18266">MSLLGVVVHRRGTSRSNPAKAAKPLVVPIFCVSMCYSVVMVFFPKFPRTKADLYLLSSVTMSLVYVCFALGFVRDQFVSVLAKLGRRGLTVYLSQSIVLSLLGMSYTVPPLAPRARLVLFLVALSFFALQLVLYAIFDFYPFERVQKTVSSVSIKPKPPYRDR</sequence>